<keyword evidence="7 10" id="KW-0472">Membrane</keyword>
<keyword evidence="4 10" id="KW-0812">Transmembrane</keyword>
<keyword evidence="3 10" id="KW-1134">Transmembrane beta strand</keyword>
<evidence type="ECO:0000256" key="6">
    <source>
        <dbReference type="ARBA" id="ARBA00023077"/>
    </source>
</evidence>
<evidence type="ECO:0000259" key="11">
    <source>
        <dbReference type="Pfam" id="PF00593"/>
    </source>
</evidence>
<organism evidence="12 13">
    <name type="scientific">candidate division WOR_3 bacterium SM23_42</name>
    <dbReference type="NCBI Taxonomy" id="1703779"/>
    <lineage>
        <taxon>Bacteria</taxon>
        <taxon>Bacteria division WOR-3</taxon>
    </lineage>
</organism>
<feature type="domain" description="TonB-dependent receptor-like beta-barrel" evidence="11">
    <location>
        <begin position="377"/>
        <end position="677"/>
    </location>
</feature>
<evidence type="ECO:0000256" key="5">
    <source>
        <dbReference type="ARBA" id="ARBA00022729"/>
    </source>
</evidence>
<dbReference type="InterPro" id="IPR000531">
    <property type="entry name" value="Beta-barrel_TonB"/>
</dbReference>
<proteinExistence type="inferred from homology"/>
<dbReference type="InterPro" id="IPR008969">
    <property type="entry name" value="CarboxyPept-like_regulatory"/>
</dbReference>
<dbReference type="AlphaFoldDB" id="A0A0S8FS08"/>
<dbReference type="Gene3D" id="2.40.170.20">
    <property type="entry name" value="TonB-dependent receptor, beta-barrel domain"/>
    <property type="match status" value="1"/>
</dbReference>
<dbReference type="Proteomes" id="UP000051373">
    <property type="component" value="Unassembled WGS sequence"/>
</dbReference>
<keyword evidence="5" id="KW-0732">Signal</keyword>
<dbReference type="SUPFAM" id="SSF56935">
    <property type="entry name" value="Porins"/>
    <property type="match status" value="1"/>
</dbReference>
<dbReference type="PROSITE" id="PS00018">
    <property type="entry name" value="EF_HAND_1"/>
    <property type="match status" value="1"/>
</dbReference>
<dbReference type="InterPro" id="IPR036942">
    <property type="entry name" value="Beta-barrel_TonB_sf"/>
</dbReference>
<dbReference type="GO" id="GO:0015344">
    <property type="term" value="F:siderophore uptake transmembrane transporter activity"/>
    <property type="evidence" value="ECO:0007669"/>
    <property type="project" value="TreeGrafter"/>
</dbReference>
<evidence type="ECO:0000256" key="2">
    <source>
        <dbReference type="ARBA" id="ARBA00022448"/>
    </source>
</evidence>
<dbReference type="GO" id="GO:0009279">
    <property type="term" value="C:cell outer membrane"/>
    <property type="evidence" value="ECO:0007669"/>
    <property type="project" value="UniProtKB-SubCell"/>
</dbReference>
<dbReference type="InterPro" id="IPR039426">
    <property type="entry name" value="TonB-dep_rcpt-like"/>
</dbReference>
<comment type="similarity">
    <text evidence="10">Belongs to the TonB-dependent receptor family.</text>
</comment>
<protein>
    <recommendedName>
        <fullName evidence="11">TonB-dependent receptor-like beta-barrel domain-containing protein</fullName>
    </recommendedName>
</protein>
<dbReference type="EMBL" id="LJUJ01000012">
    <property type="protein sequence ID" value="KPK63463.1"/>
    <property type="molecule type" value="Genomic_DNA"/>
</dbReference>
<comment type="caution">
    <text evidence="12">The sequence shown here is derived from an EMBL/GenBank/DDBJ whole genome shotgun (WGS) entry which is preliminary data.</text>
</comment>
<evidence type="ECO:0000256" key="4">
    <source>
        <dbReference type="ARBA" id="ARBA00022692"/>
    </source>
</evidence>
<comment type="subcellular location">
    <subcellularLocation>
        <location evidence="1 10">Cell outer membrane</location>
        <topology evidence="1 10">Multi-pass membrane protein</topology>
    </subcellularLocation>
</comment>
<dbReference type="Pfam" id="PF13715">
    <property type="entry name" value="CarbopepD_reg_2"/>
    <property type="match status" value="1"/>
</dbReference>
<keyword evidence="6" id="KW-0798">TonB box</keyword>
<dbReference type="STRING" id="1703779.AMJ83_06710"/>
<reference evidence="12 13" key="1">
    <citation type="journal article" date="2015" name="Microbiome">
        <title>Genomic resolution of linkages in carbon, nitrogen, and sulfur cycling among widespread estuary sediment bacteria.</title>
        <authorList>
            <person name="Baker B.J."/>
            <person name="Lazar C.S."/>
            <person name="Teske A.P."/>
            <person name="Dick G.J."/>
        </authorList>
    </citation>
    <scope>NUCLEOTIDE SEQUENCE [LARGE SCALE GENOMIC DNA]</scope>
    <source>
        <strain evidence="12">SM23_42</strain>
    </source>
</reference>
<evidence type="ECO:0000256" key="10">
    <source>
        <dbReference type="PROSITE-ProRule" id="PRU01360"/>
    </source>
</evidence>
<sequence length="865" mass="99378">MTPFCIMIMLFNTTGGKIQGTVTDENTGEPIPYANVMIQNTELGAATDQDGNFFILNVPSGRYRVEISCLGYQTQIVDYVIVEFDQTARLMVRLKQTAIEIPPVTVTSELPSVTKDMVGTTYIVRRSELAILPVDYAVSAIAFQPSVVRSDTAFHVRGGRATEVLYLVDNVSVLDPQTGDPTVYVSKGSVNEVIFLPGGFDAEYGRAMSGVINLLTAHPANNVQGKLYSKTETIMPFYYDFGYQNYQSSIHLPISRKAKGFFSFDVMHTDDWNPKLFILPHKQRSDYSLYGKWYFSPSGKLQITLSGVKARSQFDRYDTRYKYILDDYRSDMRNSDLEVFNASYMPNSKSLFKMTLSRLHTKRIYGVREEGPYGVLDNFRFRDYQNLQWPGTTTPNPFGVWEGSFLTGISAPYFSGNYPQYQEKTSHIIKGNVSTNLQAHRYHEIKAGFEYAYQDFENFTYYVSDTAAPITDEYQHKPREYMLYLQDNIDYKGLYAKVGCRYDYFDADIEDVEPKIMISPRFGFSFLVTDKFLFRANVSRFAQPPLYDYMYSLYNLLPLPSHIATAEFLPPVGNPDLKPEKTTSYEIGFQGEIRENLVGTLNMFYKDVSDLIGTRFVNAMPIDYWQYDNVEYANIKGIEAIVEFMNTVFRGKISYTLSWARGTSSYAAESYFWWIRQTGGDTTVVPPKTEYYLDFDQRHKIFVQGTARLPFETNLHLFAFIGQGFPYTPPGPEGKYEERNINLLPNQFQVDCVISKPIRFGRFSINAIIEIINLLDIRNEITYHEPLLDWDDIDPSTLDYYIYAMPVTEDIGTIEYNPAADINHDGMISPREVFELYRDFLYATDDWVNAYSEPRRARVGISMSF</sequence>
<dbReference type="PANTHER" id="PTHR30069">
    <property type="entry name" value="TONB-DEPENDENT OUTER MEMBRANE RECEPTOR"/>
    <property type="match status" value="1"/>
</dbReference>
<keyword evidence="9 10" id="KW-0998">Cell outer membrane</keyword>
<dbReference type="Pfam" id="PF00593">
    <property type="entry name" value="TonB_dep_Rec_b-barrel"/>
    <property type="match status" value="1"/>
</dbReference>
<dbReference type="GO" id="GO:0044718">
    <property type="term" value="P:siderophore transmembrane transport"/>
    <property type="evidence" value="ECO:0007669"/>
    <property type="project" value="TreeGrafter"/>
</dbReference>
<gene>
    <name evidence="12" type="ORF">AMJ83_06710</name>
</gene>
<name>A0A0S8FS08_UNCW3</name>
<evidence type="ECO:0000256" key="9">
    <source>
        <dbReference type="ARBA" id="ARBA00023237"/>
    </source>
</evidence>
<evidence type="ECO:0000313" key="13">
    <source>
        <dbReference type="Proteomes" id="UP000051373"/>
    </source>
</evidence>
<evidence type="ECO:0000256" key="7">
    <source>
        <dbReference type="ARBA" id="ARBA00023136"/>
    </source>
</evidence>
<evidence type="ECO:0000256" key="8">
    <source>
        <dbReference type="ARBA" id="ARBA00023170"/>
    </source>
</evidence>
<evidence type="ECO:0000313" key="12">
    <source>
        <dbReference type="EMBL" id="KPK63463.1"/>
    </source>
</evidence>
<dbReference type="Gene3D" id="2.60.40.1120">
    <property type="entry name" value="Carboxypeptidase-like, regulatory domain"/>
    <property type="match status" value="1"/>
</dbReference>
<keyword evidence="8" id="KW-0675">Receptor</keyword>
<evidence type="ECO:0000256" key="1">
    <source>
        <dbReference type="ARBA" id="ARBA00004571"/>
    </source>
</evidence>
<dbReference type="InterPro" id="IPR018247">
    <property type="entry name" value="EF_Hand_1_Ca_BS"/>
</dbReference>
<dbReference type="SUPFAM" id="SSF49464">
    <property type="entry name" value="Carboxypeptidase regulatory domain-like"/>
    <property type="match status" value="1"/>
</dbReference>
<dbReference type="PROSITE" id="PS52016">
    <property type="entry name" value="TONB_DEPENDENT_REC_3"/>
    <property type="match status" value="1"/>
</dbReference>
<evidence type="ECO:0000256" key="3">
    <source>
        <dbReference type="ARBA" id="ARBA00022452"/>
    </source>
</evidence>
<keyword evidence="2 10" id="KW-0813">Transport</keyword>
<dbReference type="PANTHER" id="PTHR30069:SF29">
    <property type="entry name" value="HEMOGLOBIN AND HEMOGLOBIN-HAPTOGLOBIN-BINDING PROTEIN 1-RELATED"/>
    <property type="match status" value="1"/>
</dbReference>
<accession>A0A0S8FS08</accession>